<proteinExistence type="predicted"/>
<dbReference type="RefSeq" id="WP_268607610.1">
    <property type="nucleotide sequence ID" value="NZ_CP113797.1"/>
</dbReference>
<keyword evidence="4 6" id="KW-1133">Transmembrane helix</keyword>
<evidence type="ECO:0000256" key="4">
    <source>
        <dbReference type="ARBA" id="ARBA00022989"/>
    </source>
</evidence>
<dbReference type="GO" id="GO:0005886">
    <property type="term" value="C:plasma membrane"/>
    <property type="evidence" value="ECO:0007669"/>
    <property type="project" value="UniProtKB-SubCell"/>
</dbReference>
<feature type="transmembrane region" description="Helical" evidence="6">
    <location>
        <begin position="177"/>
        <end position="200"/>
    </location>
</feature>
<dbReference type="AlphaFoldDB" id="A0A9E8Z8E1"/>
<keyword evidence="5 6" id="KW-0472">Membrane</keyword>
<gene>
    <name evidence="7" type="ORF">OXH18_13515</name>
</gene>
<feature type="transmembrane region" description="Helical" evidence="6">
    <location>
        <begin position="139"/>
        <end position="165"/>
    </location>
</feature>
<dbReference type="Proteomes" id="UP001163152">
    <property type="component" value="Chromosome"/>
</dbReference>
<dbReference type="PANTHER" id="PTHR30213">
    <property type="entry name" value="INNER MEMBRANE PROTEIN YHJD"/>
    <property type="match status" value="1"/>
</dbReference>
<keyword evidence="3 6" id="KW-0812">Transmembrane</keyword>
<keyword evidence="2" id="KW-1003">Cell membrane</keyword>
<dbReference type="NCBIfam" id="TIGR00765">
    <property type="entry name" value="yihY_not_rbn"/>
    <property type="match status" value="1"/>
</dbReference>
<dbReference type="KEGG" id="tsin:OXH18_13515"/>
<dbReference type="PANTHER" id="PTHR30213:SF1">
    <property type="entry name" value="INNER MEMBRANE PROTEIN YHJD"/>
    <property type="match status" value="1"/>
</dbReference>
<comment type="subcellular location">
    <subcellularLocation>
        <location evidence="1">Cell membrane</location>
        <topology evidence="1">Multi-pass membrane protein</topology>
    </subcellularLocation>
</comment>
<dbReference type="Pfam" id="PF03631">
    <property type="entry name" value="Virul_fac_BrkB"/>
    <property type="match status" value="1"/>
</dbReference>
<protein>
    <submittedName>
        <fullName evidence="7">YihY/virulence factor BrkB family protein</fullName>
    </submittedName>
</protein>
<dbReference type="EMBL" id="CP113797">
    <property type="protein sequence ID" value="WAL58206.1"/>
    <property type="molecule type" value="Genomic_DNA"/>
</dbReference>
<evidence type="ECO:0000256" key="2">
    <source>
        <dbReference type="ARBA" id="ARBA00022475"/>
    </source>
</evidence>
<dbReference type="InterPro" id="IPR017039">
    <property type="entry name" value="Virul_fac_BrkB"/>
</dbReference>
<evidence type="ECO:0000313" key="8">
    <source>
        <dbReference type="Proteomes" id="UP001163152"/>
    </source>
</evidence>
<evidence type="ECO:0000256" key="1">
    <source>
        <dbReference type="ARBA" id="ARBA00004651"/>
    </source>
</evidence>
<feature type="transmembrane region" description="Helical" evidence="6">
    <location>
        <begin position="243"/>
        <end position="268"/>
    </location>
</feature>
<dbReference type="PIRSF" id="PIRSF035875">
    <property type="entry name" value="RNase_BN"/>
    <property type="match status" value="1"/>
</dbReference>
<feature type="transmembrane region" description="Helical" evidence="6">
    <location>
        <begin position="212"/>
        <end position="231"/>
    </location>
</feature>
<sequence>MRLKDGVRLLKDTVTEWTQDQVPLYAAALAYYTVFSLAPLLLIAIAIAGAIFGEEAAQGQIVGQIQGLVGRDGAEAIQTMLQNAQRPGSGGTIASIVGVVTLLFGASGVFGQLQQALNAIWNVKPKPERGWKNFIQSRFLSFAMVLVIGFLLLVSLILSAILAAISNVFGSMMPEFIAVGQGLNFFISFAVITLLFASIYKFLPDVQVPWKNLWIGAAATALLFNIGRYLIGLYLGNSGIGSTYGAAGSFVVLLVWVFYSAQIILFGAEFTQVYSRYRGTPIRPSEHAVPVSKE</sequence>
<feature type="transmembrane region" description="Helical" evidence="6">
    <location>
        <begin position="29"/>
        <end position="52"/>
    </location>
</feature>
<evidence type="ECO:0000313" key="7">
    <source>
        <dbReference type="EMBL" id="WAL58206.1"/>
    </source>
</evidence>
<accession>A0A9E8Z8E1</accession>
<evidence type="ECO:0000256" key="5">
    <source>
        <dbReference type="ARBA" id="ARBA00023136"/>
    </source>
</evidence>
<name>A0A9E8Z8E1_9CYAN</name>
<reference evidence="7" key="1">
    <citation type="submission" date="2022-12" db="EMBL/GenBank/DDBJ databases">
        <title>Polyphasic identification of a Novel Hot-Spring Cyanobacterium Ocullathermofonsia sinensis gen nov. sp. nov. and Genomic Insights on its Adaptations to the Thermal Habitat.</title>
        <authorList>
            <person name="Daroch M."/>
            <person name="Tang J."/>
            <person name="Jiang Y."/>
        </authorList>
    </citation>
    <scope>NUCLEOTIDE SEQUENCE</scope>
    <source>
        <strain evidence="7">PKUAC-SCTA174</strain>
    </source>
</reference>
<keyword evidence="8" id="KW-1185">Reference proteome</keyword>
<organism evidence="7 8">
    <name type="scientific">Thermocoleostomius sinensis A174</name>
    <dbReference type="NCBI Taxonomy" id="2016057"/>
    <lineage>
        <taxon>Bacteria</taxon>
        <taxon>Bacillati</taxon>
        <taxon>Cyanobacteriota</taxon>
        <taxon>Cyanophyceae</taxon>
        <taxon>Oculatellales</taxon>
        <taxon>Oculatellaceae</taxon>
        <taxon>Thermocoleostomius</taxon>
    </lineage>
</organism>
<evidence type="ECO:0000256" key="3">
    <source>
        <dbReference type="ARBA" id="ARBA00022692"/>
    </source>
</evidence>
<evidence type="ECO:0000256" key="6">
    <source>
        <dbReference type="SAM" id="Phobius"/>
    </source>
</evidence>